<keyword evidence="2" id="KW-1185">Reference proteome</keyword>
<dbReference type="EMBL" id="OZ034819">
    <property type="protein sequence ID" value="CAL1393292.1"/>
    <property type="molecule type" value="Genomic_DNA"/>
</dbReference>
<evidence type="ECO:0000313" key="1">
    <source>
        <dbReference type="EMBL" id="CAL1393292.1"/>
    </source>
</evidence>
<proteinExistence type="predicted"/>
<accession>A0AAV2F5G3</accession>
<dbReference type="AlphaFoldDB" id="A0AAV2F5G3"/>
<name>A0AAV2F5G3_9ROSI</name>
<organism evidence="1 2">
    <name type="scientific">Linum trigynum</name>
    <dbReference type="NCBI Taxonomy" id="586398"/>
    <lineage>
        <taxon>Eukaryota</taxon>
        <taxon>Viridiplantae</taxon>
        <taxon>Streptophyta</taxon>
        <taxon>Embryophyta</taxon>
        <taxon>Tracheophyta</taxon>
        <taxon>Spermatophyta</taxon>
        <taxon>Magnoliopsida</taxon>
        <taxon>eudicotyledons</taxon>
        <taxon>Gunneridae</taxon>
        <taxon>Pentapetalae</taxon>
        <taxon>rosids</taxon>
        <taxon>fabids</taxon>
        <taxon>Malpighiales</taxon>
        <taxon>Linaceae</taxon>
        <taxon>Linum</taxon>
    </lineage>
</organism>
<dbReference type="Proteomes" id="UP001497516">
    <property type="component" value="Chromosome 6"/>
</dbReference>
<gene>
    <name evidence="1" type="ORF">LTRI10_LOCUS33879</name>
</gene>
<reference evidence="1 2" key="1">
    <citation type="submission" date="2024-04" db="EMBL/GenBank/DDBJ databases">
        <authorList>
            <person name="Fracassetti M."/>
        </authorList>
    </citation>
    <scope>NUCLEOTIDE SEQUENCE [LARGE SCALE GENOMIC DNA]</scope>
</reference>
<sequence length="67" mass="7721">MDQEQHLTTKLYKKNRKGTVDFPLAALSSTKKGSNEVHLCVISFCAACKLFRQGFQEDWKVRSIMRT</sequence>
<evidence type="ECO:0000313" key="2">
    <source>
        <dbReference type="Proteomes" id="UP001497516"/>
    </source>
</evidence>
<protein>
    <submittedName>
        <fullName evidence="1">Uncharacterized protein</fullName>
    </submittedName>
</protein>